<feature type="transmembrane region" description="Helical" evidence="7">
    <location>
        <begin position="399"/>
        <end position="416"/>
    </location>
</feature>
<keyword evidence="6" id="KW-0769">Symport</keyword>
<organism evidence="8 9">
    <name type="scientific">Larsenimonas rhizosphaerae</name>
    <dbReference type="NCBI Taxonomy" id="2944682"/>
    <lineage>
        <taxon>Bacteria</taxon>
        <taxon>Pseudomonadati</taxon>
        <taxon>Pseudomonadota</taxon>
        <taxon>Gammaproteobacteria</taxon>
        <taxon>Oceanospirillales</taxon>
        <taxon>Halomonadaceae</taxon>
        <taxon>Larsenimonas</taxon>
    </lineage>
</organism>
<comment type="caution">
    <text evidence="8">The sequence shown here is derived from an EMBL/GenBank/DDBJ whole genome shotgun (WGS) entry which is preliminary data.</text>
</comment>
<name>A0AA41ZNB5_9GAMM</name>
<dbReference type="InterPro" id="IPR000175">
    <property type="entry name" value="Na/ntran_symport"/>
</dbReference>
<feature type="transmembrane region" description="Helical" evidence="7">
    <location>
        <begin position="351"/>
        <end position="371"/>
    </location>
</feature>
<feature type="transmembrane region" description="Helical" evidence="7">
    <location>
        <begin position="218"/>
        <end position="245"/>
    </location>
</feature>
<dbReference type="InterPro" id="IPR047218">
    <property type="entry name" value="YocR/YhdH-like"/>
</dbReference>
<evidence type="ECO:0000256" key="1">
    <source>
        <dbReference type="ARBA" id="ARBA00004141"/>
    </source>
</evidence>
<protein>
    <recommendedName>
        <fullName evidence="6">Transporter</fullName>
    </recommendedName>
</protein>
<dbReference type="CDD" id="cd10336">
    <property type="entry name" value="SLC6sbd_Tyt1-Like"/>
    <property type="match status" value="1"/>
</dbReference>
<keyword evidence="3 6" id="KW-0812">Transmembrane</keyword>
<feature type="transmembrane region" description="Helical" evidence="7">
    <location>
        <begin position="309"/>
        <end position="331"/>
    </location>
</feature>
<evidence type="ECO:0000256" key="3">
    <source>
        <dbReference type="ARBA" id="ARBA00022692"/>
    </source>
</evidence>
<dbReference type="PROSITE" id="PS00610">
    <property type="entry name" value="NA_NEUROTRAN_SYMP_1"/>
    <property type="match status" value="1"/>
</dbReference>
<dbReference type="GO" id="GO:0015293">
    <property type="term" value="F:symporter activity"/>
    <property type="evidence" value="ECO:0007669"/>
    <property type="project" value="UniProtKB-KW"/>
</dbReference>
<feature type="transmembrane region" description="Helical" evidence="7">
    <location>
        <begin position="153"/>
        <end position="175"/>
    </location>
</feature>
<evidence type="ECO:0000256" key="6">
    <source>
        <dbReference type="RuleBase" id="RU003732"/>
    </source>
</evidence>
<keyword evidence="9" id="KW-1185">Reference proteome</keyword>
<evidence type="ECO:0000256" key="4">
    <source>
        <dbReference type="ARBA" id="ARBA00022989"/>
    </source>
</evidence>
<sequence length="457" mass="48885">MPQKSHTHAQWSSRLAFLLAAVGSSVGLGNIWKFPYMTGESGGGAFVVVYLICIALVGLPILMSEWLLGRLGQKNPMSSMQKIAGRMKRSQSWGLVGLAGILGAYLILSFYSVIGGWALAYIKYAVTDTFSTLDGDSVGSLFGNLLGDPSTLLLWHSVFMIMTVGVVIGGVAGGLERAAKTLMPALVVLLVVMVGYAATTDGFAEGVRYLLLPDFSKLTAQTILAAMGHAFFTLSLGMGIMMAYGSYLSDDVNIGRTAVIVVFMDTIIALMAGMAIFPIVFSNGLDAGAGPGLIFQTLPLAFGHMSGGWLFGILFFVLLVFAAWTSSISLLEPVVEWLEEKTSMNRKAATIAAGLATWALGLATVLSFNVWSDIHPLGIFDKFSGMTIFDLLDYATSKVMLPLTGLATIIFVGWFMQRDELKSQLNVSSGAFSLWYVTSRFVAPIGVAVVFVFGLIN</sequence>
<evidence type="ECO:0000256" key="5">
    <source>
        <dbReference type="ARBA" id="ARBA00023136"/>
    </source>
</evidence>
<dbReference type="NCBIfam" id="NF037979">
    <property type="entry name" value="Na_transp"/>
    <property type="match status" value="1"/>
</dbReference>
<evidence type="ECO:0000256" key="2">
    <source>
        <dbReference type="ARBA" id="ARBA00022448"/>
    </source>
</evidence>
<dbReference type="GO" id="GO:0016020">
    <property type="term" value="C:membrane"/>
    <property type="evidence" value="ECO:0007669"/>
    <property type="project" value="UniProtKB-SubCell"/>
</dbReference>
<proteinExistence type="inferred from homology"/>
<keyword evidence="2 6" id="KW-0813">Transport</keyword>
<dbReference type="PRINTS" id="PR00176">
    <property type="entry name" value="NANEUSMPORT"/>
</dbReference>
<dbReference type="RefSeq" id="WP_265896895.1">
    <property type="nucleotide sequence ID" value="NZ_JAPIVE010000004.1"/>
</dbReference>
<dbReference type="AlphaFoldDB" id="A0AA41ZNB5"/>
<keyword evidence="5 7" id="KW-0472">Membrane</keyword>
<dbReference type="SUPFAM" id="SSF161070">
    <property type="entry name" value="SNF-like"/>
    <property type="match status" value="1"/>
</dbReference>
<dbReference type="PROSITE" id="PS50267">
    <property type="entry name" value="NA_NEUROTRAN_SYMP_3"/>
    <property type="match status" value="1"/>
</dbReference>
<feature type="transmembrane region" description="Helical" evidence="7">
    <location>
        <begin position="92"/>
        <end position="114"/>
    </location>
</feature>
<dbReference type="PANTHER" id="PTHR42948">
    <property type="entry name" value="TRANSPORTER"/>
    <property type="match status" value="1"/>
</dbReference>
<feature type="transmembrane region" description="Helical" evidence="7">
    <location>
        <begin position="257"/>
        <end position="281"/>
    </location>
</feature>
<evidence type="ECO:0000256" key="7">
    <source>
        <dbReference type="SAM" id="Phobius"/>
    </source>
</evidence>
<evidence type="ECO:0000313" key="8">
    <source>
        <dbReference type="EMBL" id="MCX2525446.1"/>
    </source>
</evidence>
<dbReference type="PANTHER" id="PTHR42948:SF1">
    <property type="entry name" value="TRANSPORTER"/>
    <property type="match status" value="1"/>
</dbReference>
<feature type="transmembrane region" description="Helical" evidence="7">
    <location>
        <begin position="437"/>
        <end position="456"/>
    </location>
</feature>
<evidence type="ECO:0000313" key="9">
    <source>
        <dbReference type="Proteomes" id="UP001165678"/>
    </source>
</evidence>
<dbReference type="InterPro" id="IPR037272">
    <property type="entry name" value="SNS_sf"/>
</dbReference>
<comment type="similarity">
    <text evidence="6">Belongs to the sodium:neurotransmitter symporter (SNF) (TC 2.A.22) family.</text>
</comment>
<comment type="subcellular location">
    <subcellularLocation>
        <location evidence="1">Membrane</location>
        <topology evidence="1">Multi-pass membrane protein</topology>
    </subcellularLocation>
</comment>
<dbReference type="EMBL" id="JAPIVE010000004">
    <property type="protein sequence ID" value="MCX2525446.1"/>
    <property type="molecule type" value="Genomic_DNA"/>
</dbReference>
<feature type="transmembrane region" description="Helical" evidence="7">
    <location>
        <begin position="182"/>
        <end position="198"/>
    </location>
</feature>
<keyword evidence="4 7" id="KW-1133">Transmembrane helix</keyword>
<accession>A0AA41ZNB5</accession>
<reference evidence="8" key="1">
    <citation type="submission" date="2022-11" db="EMBL/GenBank/DDBJ databases">
        <title>Larsenimonas rhizosphaerae sp. nov., isolated from a tidal mudflat.</title>
        <authorList>
            <person name="Lee S.D."/>
            <person name="Kim I.S."/>
        </authorList>
    </citation>
    <scope>NUCLEOTIDE SEQUENCE</scope>
    <source>
        <strain evidence="8">GH2-1</strain>
    </source>
</reference>
<dbReference type="Proteomes" id="UP001165678">
    <property type="component" value="Unassembled WGS sequence"/>
</dbReference>
<feature type="transmembrane region" description="Helical" evidence="7">
    <location>
        <begin position="45"/>
        <end position="71"/>
    </location>
</feature>
<dbReference type="Pfam" id="PF00209">
    <property type="entry name" value="SNF"/>
    <property type="match status" value="2"/>
</dbReference>
<gene>
    <name evidence="8" type="ORF">OQ287_14460</name>
</gene>